<evidence type="ECO:0000313" key="2">
    <source>
        <dbReference type="Proteomes" id="UP000055024"/>
    </source>
</evidence>
<gene>
    <name evidence="1" type="ORF">T11_1099</name>
</gene>
<dbReference type="Proteomes" id="UP000055024">
    <property type="component" value="Unassembled WGS sequence"/>
</dbReference>
<reference evidence="1 2" key="1">
    <citation type="submission" date="2015-01" db="EMBL/GenBank/DDBJ databases">
        <title>Evolution of Trichinella species and genotypes.</title>
        <authorList>
            <person name="Korhonen P.K."/>
            <person name="Edoardo P."/>
            <person name="Giuseppe L.R."/>
            <person name="Gasser R.B."/>
        </authorList>
    </citation>
    <scope>NUCLEOTIDE SEQUENCE [LARGE SCALE GENOMIC DNA]</scope>
    <source>
        <strain evidence="1">ISS1029</strain>
    </source>
</reference>
<proteinExistence type="predicted"/>
<organism evidence="1 2">
    <name type="scientific">Trichinella zimbabwensis</name>
    <dbReference type="NCBI Taxonomy" id="268475"/>
    <lineage>
        <taxon>Eukaryota</taxon>
        <taxon>Metazoa</taxon>
        <taxon>Ecdysozoa</taxon>
        <taxon>Nematoda</taxon>
        <taxon>Enoplea</taxon>
        <taxon>Dorylaimia</taxon>
        <taxon>Trichinellida</taxon>
        <taxon>Trichinellidae</taxon>
        <taxon>Trichinella</taxon>
    </lineage>
</organism>
<dbReference type="OrthoDB" id="10581606at2759"/>
<comment type="caution">
    <text evidence="1">The sequence shown here is derived from an EMBL/GenBank/DDBJ whole genome shotgun (WGS) entry which is preliminary data.</text>
</comment>
<protein>
    <submittedName>
        <fullName evidence="1">Uncharacterized protein</fullName>
    </submittedName>
</protein>
<name>A0A0V1I7J3_9BILA</name>
<accession>A0A0V1I7J3</accession>
<keyword evidence="2" id="KW-1185">Reference proteome</keyword>
<dbReference type="EMBL" id="JYDP01000003">
    <property type="protein sequence ID" value="KRZ18407.1"/>
    <property type="molecule type" value="Genomic_DNA"/>
</dbReference>
<sequence>MQTNIAFLTCSSSGNCDSASAESRPRVLSSCLSPCRRHSTTFRQNSKCVRDLRLALQWIRHAATVATFKTFTKICLTYVSSLDFYPALEFVQWVVRLPVAGYRYHGVVEPLGNVDLGLFFKRAVSDNIDAVAPAARLCRTVPVARMPRPGVPWKPVDPFLDHIVVVAVISAEHPDLITEANKLPPDKHLRTMATEHATEWRYLTHYVAFGSSCSLCLTQGEHPYPAALTSSVGHGEADSSPTLLIWSFEGTSVDRRHRSNLSDFFHEGVATRAFLDVRCLGIYSSTSNSPAGSNSSSGSSGTYSVSLTSSLESPAVEGRTMTLTGCLELARASHASSIVVSLTALLPSKLSSFTDTEDRVAALVETVGGSRNGEKAFTSQAEAFERCDPSSPDTTGESLVSNSGQVCPEQLGAQYVEARNVQATLEYTLPDEDALEAVL</sequence>
<dbReference type="AlphaFoldDB" id="A0A0V1I7J3"/>
<evidence type="ECO:0000313" key="1">
    <source>
        <dbReference type="EMBL" id="KRZ18407.1"/>
    </source>
</evidence>